<protein>
    <recommendedName>
        <fullName evidence="4">Magnesium chelatase</fullName>
    </recommendedName>
</protein>
<feature type="region of interest" description="Disordered" evidence="1">
    <location>
        <begin position="134"/>
        <end position="157"/>
    </location>
</feature>
<organism evidence="2 3">
    <name type="scientific">Apiospora saccharicola</name>
    <dbReference type="NCBI Taxonomy" id="335842"/>
    <lineage>
        <taxon>Eukaryota</taxon>
        <taxon>Fungi</taxon>
        <taxon>Dikarya</taxon>
        <taxon>Ascomycota</taxon>
        <taxon>Pezizomycotina</taxon>
        <taxon>Sordariomycetes</taxon>
        <taxon>Xylariomycetidae</taxon>
        <taxon>Amphisphaeriales</taxon>
        <taxon>Apiosporaceae</taxon>
        <taxon>Apiospora</taxon>
    </lineage>
</organism>
<evidence type="ECO:0000256" key="1">
    <source>
        <dbReference type="SAM" id="MobiDB-lite"/>
    </source>
</evidence>
<dbReference type="EMBL" id="JAQQWM010000009">
    <property type="protein sequence ID" value="KAK8047731.1"/>
    <property type="molecule type" value="Genomic_DNA"/>
</dbReference>
<feature type="region of interest" description="Disordered" evidence="1">
    <location>
        <begin position="333"/>
        <end position="357"/>
    </location>
</feature>
<reference evidence="2 3" key="1">
    <citation type="submission" date="2023-01" db="EMBL/GenBank/DDBJ databases">
        <title>Analysis of 21 Apiospora genomes using comparative genomics revels a genus with tremendous synthesis potential of carbohydrate active enzymes and secondary metabolites.</title>
        <authorList>
            <person name="Sorensen T."/>
        </authorList>
    </citation>
    <scope>NUCLEOTIDE SEQUENCE [LARGE SCALE GENOMIC DNA]</scope>
    <source>
        <strain evidence="2 3">CBS 83171</strain>
    </source>
</reference>
<gene>
    <name evidence="2" type="ORF">PG996_015795</name>
</gene>
<dbReference type="Proteomes" id="UP001446871">
    <property type="component" value="Unassembled WGS sequence"/>
</dbReference>
<sequence>MGFQLPGAKVPNVIPNGTKTIFTVDFRLCTSGAHQWHLEASASIPMADEELQQKIHGLGDLDLAALLCLMSREHCIVSTEPEALDDLVEELQLVVSQTFGLKSAVVNCTAQTTLDDFAANPQQTTNDSYFHNNLHPARANHRHNNSNGGGPGTLRALTPLSVTSYSHNQPHQPGGGSHTQPQIANVVLARGLDRAPKAVQIQALELLRTRRIFTRTSVQAAPKQFLFLAVLGADSAGQARVTEHLNDFFYIAHWHDPEDGFARLDEREDAMMDTAGGGRGDGGDAGSMRDYEGDLYHSSSESMSGESVVRRRSLRGSMSSAQYFAASSSVYEPPTPKAAAATKPTTTNRAPLQPLRTDFNNQQPSPFPYFSEGDIAALATASRQVHVDIEVLRYQMNIISHLRMHRAVAAGTGSGNGVTPAATKHFDQLTKSLAALHGLDYVTPALVVLAAKKIYLHRIRIVAPDKERSMQWGSDLAAVEQLLEGVGPEDVVEDVIGMVAAAL</sequence>
<feature type="compositionally biased region" description="Low complexity" evidence="1">
    <location>
        <begin position="337"/>
        <end position="351"/>
    </location>
</feature>
<evidence type="ECO:0008006" key="4">
    <source>
        <dbReference type="Google" id="ProtNLM"/>
    </source>
</evidence>
<comment type="caution">
    <text evidence="2">The sequence shown here is derived from an EMBL/GenBank/DDBJ whole genome shotgun (WGS) entry which is preliminary data.</text>
</comment>
<dbReference type="PANTHER" id="PTHR11603:SF132">
    <property type="entry name" value="C2H2-TYPE DOMAIN-CONTAINING PROTEIN"/>
    <property type="match status" value="1"/>
</dbReference>
<dbReference type="Gene3D" id="1.10.8.80">
    <property type="entry name" value="Magnesium chelatase subunit I, C-Terminal domain"/>
    <property type="match status" value="1"/>
</dbReference>
<name>A0ABR1TM44_9PEZI</name>
<evidence type="ECO:0000313" key="2">
    <source>
        <dbReference type="EMBL" id="KAK8047731.1"/>
    </source>
</evidence>
<proteinExistence type="predicted"/>
<keyword evidence="3" id="KW-1185">Reference proteome</keyword>
<dbReference type="InterPro" id="IPR052041">
    <property type="entry name" value="Nucleic_acid_metab_PIN/TRAM"/>
</dbReference>
<evidence type="ECO:0000313" key="3">
    <source>
        <dbReference type="Proteomes" id="UP001446871"/>
    </source>
</evidence>
<accession>A0ABR1TM44</accession>
<dbReference type="PANTHER" id="PTHR11603">
    <property type="entry name" value="AAA FAMILY ATPASE"/>
    <property type="match status" value="1"/>
</dbReference>